<dbReference type="CDD" id="cd00009">
    <property type="entry name" value="AAA"/>
    <property type="match status" value="1"/>
</dbReference>
<keyword evidence="5" id="KW-1185">Reference proteome</keyword>
<proteinExistence type="predicted"/>
<protein>
    <submittedName>
        <fullName evidence="4">Sigma-54 interaction domain-containing protein</fullName>
    </submittedName>
</protein>
<name>A0A1I2R4H5_9BACL</name>
<dbReference type="STRING" id="269670.SAMN02982927_01386"/>
<reference evidence="5" key="1">
    <citation type="submission" date="2016-10" db="EMBL/GenBank/DDBJ databases">
        <authorList>
            <person name="Varghese N."/>
            <person name="Submissions S."/>
        </authorList>
    </citation>
    <scope>NUCLEOTIDE SEQUENCE [LARGE SCALE GENOMIC DNA]</scope>
    <source>
        <strain evidence="5">ATCC 700379</strain>
    </source>
</reference>
<accession>A0A1I2R4H5</accession>
<dbReference type="PANTHER" id="PTHR32071">
    <property type="entry name" value="TRANSCRIPTIONAL REGULATORY PROTEIN"/>
    <property type="match status" value="1"/>
</dbReference>
<dbReference type="Gene3D" id="3.40.50.300">
    <property type="entry name" value="P-loop containing nucleotide triphosphate hydrolases"/>
    <property type="match status" value="1"/>
</dbReference>
<dbReference type="GO" id="GO:0006355">
    <property type="term" value="P:regulation of DNA-templated transcription"/>
    <property type="evidence" value="ECO:0007669"/>
    <property type="project" value="InterPro"/>
</dbReference>
<sequence length="574" mass="64908">MYVELRDVQSTIQQIVMAISAVLKIEVEVADADLFRIAGTGLIKQKIWQEMSGEDAVYRQCVESGQTIIIDRPGFNEICALCPHVGNCAEYGEICTPIKINEQVIGVIGLIAFSPEQREKLFGDQDANVYFLKKMSDVIATKVNENIIFRQQLIAEKKISTLVNCIDMGLLMLNKGTCEFISGTARKMLQLRDEEEPSQDLISQFSGHQKIGTNGAILWINLGSYRKKFFISVHQIDVQEKDEAEVILIEDPEHITQMATHITIDKQNQTSGLIGSSPAIQNIKQVLSKIKDETIPILFNGEDGTGKTFAAHFVHVSANKPDELFRKVNASYYSESDLNHLLFGDQANASQPGYLEKLDGGTLVLDEIDRIGQSTQLLLTKFLSDKLIDRDGQPFKVNVRLISATNKNLMELVGSGRFRQDLYYKIGVVPLYMPPLRQRKDDIMMLADYFLSLLNLKTESFRKTFAREIQNVVASYDWPGNIQELSNAVEYAFNVSDEPVIRVDHFPDYLLEKYRHRAKQSNEIFNLHVIERETIKKALIKMKNEGKKKEDAAALLGIGRATLFRKISEYQLNA</sequence>
<keyword evidence="1" id="KW-0547">Nucleotide-binding</keyword>
<evidence type="ECO:0000256" key="1">
    <source>
        <dbReference type="ARBA" id="ARBA00022741"/>
    </source>
</evidence>
<dbReference type="InterPro" id="IPR058031">
    <property type="entry name" value="AAA_lid_NorR"/>
</dbReference>
<dbReference type="Gene3D" id="1.10.8.60">
    <property type="match status" value="1"/>
</dbReference>
<dbReference type="InterPro" id="IPR009057">
    <property type="entry name" value="Homeodomain-like_sf"/>
</dbReference>
<gene>
    <name evidence="4" type="ORF">SAMN02982927_01386</name>
</gene>
<dbReference type="SUPFAM" id="SSF46689">
    <property type="entry name" value="Homeodomain-like"/>
    <property type="match status" value="1"/>
</dbReference>
<evidence type="ECO:0000256" key="2">
    <source>
        <dbReference type="ARBA" id="ARBA00022840"/>
    </source>
</evidence>
<evidence type="ECO:0000313" key="5">
    <source>
        <dbReference type="Proteomes" id="UP000198752"/>
    </source>
</evidence>
<dbReference type="InterPro" id="IPR002078">
    <property type="entry name" value="Sigma_54_int"/>
</dbReference>
<dbReference type="GO" id="GO:0005524">
    <property type="term" value="F:ATP binding"/>
    <property type="evidence" value="ECO:0007669"/>
    <property type="project" value="UniProtKB-KW"/>
</dbReference>
<evidence type="ECO:0000259" key="3">
    <source>
        <dbReference type="PROSITE" id="PS50045"/>
    </source>
</evidence>
<organism evidence="4 5">
    <name type="scientific">Sporolactobacillus nakayamae</name>
    <dbReference type="NCBI Taxonomy" id="269670"/>
    <lineage>
        <taxon>Bacteria</taxon>
        <taxon>Bacillati</taxon>
        <taxon>Bacillota</taxon>
        <taxon>Bacilli</taxon>
        <taxon>Bacillales</taxon>
        <taxon>Sporolactobacillaceae</taxon>
        <taxon>Sporolactobacillus</taxon>
    </lineage>
</organism>
<dbReference type="Pfam" id="PF00158">
    <property type="entry name" value="Sigma54_activat"/>
    <property type="match status" value="1"/>
</dbReference>
<dbReference type="Pfam" id="PF25601">
    <property type="entry name" value="AAA_lid_14"/>
    <property type="match status" value="1"/>
</dbReference>
<dbReference type="EMBL" id="FOOY01000008">
    <property type="protein sequence ID" value="SFG32821.1"/>
    <property type="molecule type" value="Genomic_DNA"/>
</dbReference>
<dbReference type="Proteomes" id="UP000198752">
    <property type="component" value="Unassembled WGS sequence"/>
</dbReference>
<keyword evidence="2" id="KW-0067">ATP-binding</keyword>
<evidence type="ECO:0000313" key="4">
    <source>
        <dbReference type="EMBL" id="SFG32821.1"/>
    </source>
</evidence>
<dbReference type="OrthoDB" id="9771372at2"/>
<dbReference type="InterPro" id="IPR027417">
    <property type="entry name" value="P-loop_NTPase"/>
</dbReference>
<dbReference type="RefSeq" id="WP_093671390.1">
    <property type="nucleotide sequence ID" value="NZ_FOOY01000008.1"/>
</dbReference>
<dbReference type="AlphaFoldDB" id="A0A1I2R4H5"/>
<dbReference type="Gene3D" id="1.10.10.60">
    <property type="entry name" value="Homeodomain-like"/>
    <property type="match status" value="1"/>
</dbReference>
<dbReference type="SUPFAM" id="SSF52540">
    <property type="entry name" value="P-loop containing nucleoside triphosphate hydrolases"/>
    <property type="match status" value="1"/>
</dbReference>
<dbReference type="PROSITE" id="PS50045">
    <property type="entry name" value="SIGMA54_INTERACT_4"/>
    <property type="match status" value="1"/>
</dbReference>
<dbReference type="SUPFAM" id="SSF55781">
    <property type="entry name" value="GAF domain-like"/>
    <property type="match status" value="1"/>
</dbReference>
<dbReference type="PANTHER" id="PTHR32071:SF57">
    <property type="entry name" value="C4-DICARBOXYLATE TRANSPORT TRANSCRIPTIONAL REGULATORY PROTEIN DCTD"/>
    <property type="match status" value="1"/>
</dbReference>
<feature type="domain" description="Sigma-54 factor interaction" evidence="3">
    <location>
        <begin position="273"/>
        <end position="494"/>
    </location>
</feature>